<keyword evidence="2" id="KW-1185">Reference proteome</keyword>
<organism evidence="1 2">
    <name type="scientific">Trabulsiella odontotermitis</name>
    <dbReference type="NCBI Taxonomy" id="379893"/>
    <lineage>
        <taxon>Bacteria</taxon>
        <taxon>Pseudomonadati</taxon>
        <taxon>Pseudomonadota</taxon>
        <taxon>Gammaproteobacteria</taxon>
        <taxon>Enterobacterales</taxon>
        <taxon>Enterobacteriaceae</taxon>
        <taxon>Trabulsiella</taxon>
    </lineage>
</organism>
<dbReference type="Proteomes" id="UP000037393">
    <property type="component" value="Unassembled WGS sequence"/>
</dbReference>
<dbReference type="EMBL" id="JNGI01000159">
    <property type="protein sequence ID" value="KNC89639.1"/>
    <property type="molecule type" value="Genomic_DNA"/>
</dbReference>
<accession>A0A0L0GL89</accession>
<dbReference type="OrthoDB" id="6631326at2"/>
<sequence>MNHHSPVPTAGNVADAVNTRTFLQQAVDHYPRLAAFCFTLVLPYRESMADHRSLILRFHTEVWQRIGEYSWERQQARRSSPPTLLCWVWESACAPACKMVLLLNLDTLGKAHDENAQQAISEMLNDAWLTVTGVER</sequence>
<dbReference type="RefSeq" id="WP_124966075.1">
    <property type="nucleotide sequence ID" value="NZ_JNGI01000159.1"/>
</dbReference>
<protein>
    <recommendedName>
        <fullName evidence="3">Inovirus Gp2 family protein</fullName>
    </recommendedName>
</protein>
<evidence type="ECO:0008006" key="3">
    <source>
        <dbReference type="Google" id="ProtNLM"/>
    </source>
</evidence>
<gene>
    <name evidence="1" type="ORF">GM31_06415</name>
</gene>
<reference evidence="1 2" key="1">
    <citation type="journal article" date="2015" name="Appl. Environ. Microbiol.">
        <title>The Enterobacterium Trabulsiella odontotermitis Presents Novel Adaptations Related to Its Association with Fungus-Growing Termites.</title>
        <authorList>
            <person name="Sapountzis P."/>
            <person name="Gruntjes T."/>
            <person name="Otani S."/>
            <person name="Estevez J."/>
            <person name="da Costa R.R."/>
            <person name="Plunkett G.3rd."/>
            <person name="Perna N.T."/>
            <person name="Poulsen M."/>
        </authorList>
    </citation>
    <scope>NUCLEOTIDE SEQUENCE [LARGE SCALE GENOMIC DNA]</scope>
    <source>
        <strain evidence="1 2">12</strain>
    </source>
</reference>
<dbReference type="AlphaFoldDB" id="A0A0L0GL89"/>
<proteinExistence type="predicted"/>
<comment type="caution">
    <text evidence="1">The sequence shown here is derived from an EMBL/GenBank/DDBJ whole genome shotgun (WGS) entry which is preliminary data.</text>
</comment>
<evidence type="ECO:0000313" key="2">
    <source>
        <dbReference type="Proteomes" id="UP000037393"/>
    </source>
</evidence>
<feature type="non-terminal residue" evidence="1">
    <location>
        <position position="136"/>
    </location>
</feature>
<evidence type="ECO:0000313" key="1">
    <source>
        <dbReference type="EMBL" id="KNC89639.1"/>
    </source>
</evidence>
<name>A0A0L0GL89_9ENTR</name>